<keyword evidence="6" id="KW-1133">Transmembrane helix</keyword>
<organism evidence="10 11">
    <name type="scientific">Magnetospirillum sulfuroxidans</name>
    <dbReference type="NCBI Taxonomy" id="611300"/>
    <lineage>
        <taxon>Bacteria</taxon>
        <taxon>Pseudomonadati</taxon>
        <taxon>Pseudomonadota</taxon>
        <taxon>Alphaproteobacteria</taxon>
        <taxon>Rhodospirillales</taxon>
        <taxon>Rhodospirillaceae</taxon>
        <taxon>Magnetospirillum</taxon>
    </lineage>
</organism>
<dbReference type="InterPro" id="IPR004089">
    <property type="entry name" value="MCPsignal_dom"/>
</dbReference>
<dbReference type="SMART" id="SM00304">
    <property type="entry name" value="HAMP"/>
    <property type="match status" value="2"/>
</dbReference>
<feature type="transmembrane region" description="Helical" evidence="6">
    <location>
        <begin position="191"/>
        <end position="213"/>
    </location>
</feature>
<dbReference type="PANTHER" id="PTHR32089:SF112">
    <property type="entry name" value="LYSOZYME-LIKE PROTEIN-RELATED"/>
    <property type="match status" value="1"/>
</dbReference>
<dbReference type="CDD" id="cd06225">
    <property type="entry name" value="HAMP"/>
    <property type="match status" value="1"/>
</dbReference>
<evidence type="ECO:0000256" key="4">
    <source>
        <dbReference type="ARBA" id="ARBA00029447"/>
    </source>
</evidence>
<dbReference type="PROSITE" id="PS50192">
    <property type="entry name" value="T_SNARE"/>
    <property type="match status" value="1"/>
</dbReference>
<dbReference type="EMBL" id="JAGTUF010000043">
    <property type="protein sequence ID" value="MBR9973907.1"/>
    <property type="molecule type" value="Genomic_DNA"/>
</dbReference>
<proteinExistence type="inferred from homology"/>
<dbReference type="SMART" id="SM00283">
    <property type="entry name" value="MA"/>
    <property type="match status" value="1"/>
</dbReference>
<evidence type="ECO:0000259" key="7">
    <source>
        <dbReference type="PROSITE" id="PS50111"/>
    </source>
</evidence>
<keyword evidence="11" id="KW-1185">Reference proteome</keyword>
<dbReference type="InterPro" id="IPR004090">
    <property type="entry name" value="Chemotax_Me-accpt_rcpt"/>
</dbReference>
<feature type="domain" description="Methyl-accepting transducer" evidence="7">
    <location>
        <begin position="297"/>
        <end position="526"/>
    </location>
</feature>
<dbReference type="Pfam" id="PF00672">
    <property type="entry name" value="HAMP"/>
    <property type="match status" value="1"/>
</dbReference>
<evidence type="ECO:0000313" key="11">
    <source>
        <dbReference type="Proteomes" id="UP000680714"/>
    </source>
</evidence>
<evidence type="ECO:0000259" key="8">
    <source>
        <dbReference type="PROSITE" id="PS50192"/>
    </source>
</evidence>
<gene>
    <name evidence="10" type="ORF">KEC16_19480</name>
</gene>
<dbReference type="Pfam" id="PF00015">
    <property type="entry name" value="MCPsignal"/>
    <property type="match status" value="1"/>
</dbReference>
<feature type="domain" description="T-SNARE coiled-coil homology" evidence="8">
    <location>
        <begin position="469"/>
        <end position="518"/>
    </location>
</feature>
<name>A0ABS5IHP0_9PROT</name>
<dbReference type="PRINTS" id="PR00260">
    <property type="entry name" value="CHEMTRNSDUCR"/>
</dbReference>
<evidence type="ECO:0000256" key="1">
    <source>
        <dbReference type="ARBA" id="ARBA00004429"/>
    </source>
</evidence>
<dbReference type="InterPro" id="IPR003660">
    <property type="entry name" value="HAMP_dom"/>
</dbReference>
<protein>
    <submittedName>
        <fullName evidence="10">HAMP domain-containing protein</fullName>
    </submittedName>
</protein>
<keyword evidence="3 5" id="KW-0807">Transducer</keyword>
<keyword evidence="2" id="KW-0997">Cell inner membrane</keyword>
<evidence type="ECO:0000313" key="10">
    <source>
        <dbReference type="EMBL" id="MBR9973907.1"/>
    </source>
</evidence>
<comment type="caution">
    <text evidence="10">The sequence shown here is derived from an EMBL/GenBank/DDBJ whole genome shotgun (WGS) entry which is preliminary data.</text>
</comment>
<dbReference type="Gene3D" id="6.10.340.10">
    <property type="match status" value="1"/>
</dbReference>
<evidence type="ECO:0000256" key="3">
    <source>
        <dbReference type="ARBA" id="ARBA00023224"/>
    </source>
</evidence>
<reference evidence="10 11" key="1">
    <citation type="submission" date="2021-04" db="EMBL/GenBank/DDBJ databases">
        <title>Magnetospirillum sulfuroxidans sp. nov., a facultative chemolithoautotrophic sulfur-oxidizing alphaproteobacterium isolated from freshwater sediment and proposals for Paramagetospirillum gen. nov., and Magnetospirillaceae fam. nov.</title>
        <authorList>
            <person name="Koziaeva V."/>
            <person name="Geelhoed J.S."/>
            <person name="Sorokin D.Y."/>
            <person name="Grouzdev D.S."/>
        </authorList>
    </citation>
    <scope>NUCLEOTIDE SEQUENCE [LARGE SCALE GENOMIC DNA]</scope>
    <source>
        <strain evidence="10 11">J10</strain>
    </source>
</reference>
<dbReference type="RefSeq" id="WP_211552065.1">
    <property type="nucleotide sequence ID" value="NZ_JAGTUF010000043.1"/>
</dbReference>
<comment type="subcellular location">
    <subcellularLocation>
        <location evidence="1">Cell inner membrane</location>
        <topology evidence="1">Multi-pass membrane protein</topology>
    </subcellularLocation>
</comment>
<evidence type="ECO:0000256" key="2">
    <source>
        <dbReference type="ARBA" id="ARBA00022519"/>
    </source>
</evidence>
<dbReference type="PROSITE" id="PS50885">
    <property type="entry name" value="HAMP"/>
    <property type="match status" value="1"/>
</dbReference>
<dbReference type="InterPro" id="IPR000727">
    <property type="entry name" value="T_SNARE_dom"/>
</dbReference>
<sequence length="560" mass="57911">MKLAIKGRLALIWVIGIAALAAMGGILIHIHHAMKDGSETSRQRTADLAVLNDLNGNLIRLTLVAMDSIIDREGGTISAERSQLIDQLAASLREEAGKAIAAADTSEEKAALATLQRDVAALVAAIGGDLRKAITTQAGQEEFDRLDDVIDQASEKIEIPVDFVRGSLRNEMAKAFAEEKNTADSALRNGLITLAFSIMALSLLSFLVGNTIVGPLSKLTAAMQALAGGDTQVEIPNRGASDEVGIMARTVEVFRDGLVRADRLQTEQANAKAESETVRRDSLNALAGRFETQVKDVAATVSAAATHMKTTAETLADSSDESSRTVAALAAAARQTAVNVETVAAAAEELSASIGEISRRVAESSSIASGAATEIRSVNELAHKLDSSAQCIGNVIGLINTIASQTNLLALNATIEAARAGEAGKGFAVVANEVKSLANQTAKATEEIASQVREVQTATTGVVNAIGGVSKTIEDISAIASGVAAAVEEQGAATAEIARNVQQAASGTSEVSRNVEHMTDVVGKVSEGASQVLIAADDLTGNAVALTAQVDTFLTEVRSG</sequence>
<evidence type="ECO:0000256" key="5">
    <source>
        <dbReference type="PROSITE-ProRule" id="PRU00284"/>
    </source>
</evidence>
<comment type="similarity">
    <text evidence="4">Belongs to the methyl-accepting chemotaxis (MCP) protein family.</text>
</comment>
<dbReference type="Proteomes" id="UP000680714">
    <property type="component" value="Unassembled WGS sequence"/>
</dbReference>
<keyword evidence="6" id="KW-0472">Membrane</keyword>
<keyword evidence="6" id="KW-0812">Transmembrane</keyword>
<evidence type="ECO:0000259" key="9">
    <source>
        <dbReference type="PROSITE" id="PS50885"/>
    </source>
</evidence>
<keyword evidence="2" id="KW-1003">Cell membrane</keyword>
<dbReference type="PROSITE" id="PS50111">
    <property type="entry name" value="CHEMOTAXIS_TRANSDUC_2"/>
    <property type="match status" value="1"/>
</dbReference>
<feature type="domain" description="HAMP" evidence="9">
    <location>
        <begin position="210"/>
        <end position="263"/>
    </location>
</feature>
<accession>A0ABS5IHP0</accession>
<dbReference type="PANTHER" id="PTHR32089">
    <property type="entry name" value="METHYL-ACCEPTING CHEMOTAXIS PROTEIN MCPB"/>
    <property type="match status" value="1"/>
</dbReference>
<dbReference type="Gene3D" id="1.10.287.950">
    <property type="entry name" value="Methyl-accepting chemotaxis protein"/>
    <property type="match status" value="1"/>
</dbReference>
<dbReference type="SUPFAM" id="SSF58104">
    <property type="entry name" value="Methyl-accepting chemotaxis protein (MCP) signaling domain"/>
    <property type="match status" value="1"/>
</dbReference>
<evidence type="ECO:0000256" key="6">
    <source>
        <dbReference type="SAM" id="Phobius"/>
    </source>
</evidence>